<sequence>MWQWRAAIRFLCGLTMCVQTTYAHPVSPNAHVIEADIHSVLYSDLLLTTLARALPIREHCLPN</sequence>
<dbReference type="EMBL" id="JBHUCX010000005">
    <property type="protein sequence ID" value="MFD1673474.1"/>
    <property type="molecule type" value="Genomic_DNA"/>
</dbReference>
<evidence type="ECO:0000313" key="2">
    <source>
        <dbReference type="Proteomes" id="UP001597079"/>
    </source>
</evidence>
<evidence type="ECO:0000313" key="1">
    <source>
        <dbReference type="EMBL" id="MFD1673474.1"/>
    </source>
</evidence>
<gene>
    <name evidence="1" type="ORF">ACFSB2_01885</name>
</gene>
<dbReference type="RefSeq" id="WP_377940884.1">
    <property type="nucleotide sequence ID" value="NZ_JBHUCX010000005.1"/>
</dbReference>
<accession>A0ABW4JBR6</accession>
<protein>
    <recommendedName>
        <fullName evidence="3">Secreted protein</fullName>
    </recommendedName>
</protein>
<proteinExistence type="predicted"/>
<comment type="caution">
    <text evidence="1">The sequence shown here is derived from an EMBL/GenBank/DDBJ whole genome shotgun (WGS) entry which is preliminary data.</text>
</comment>
<keyword evidence="2" id="KW-1185">Reference proteome</keyword>
<evidence type="ECO:0008006" key="3">
    <source>
        <dbReference type="Google" id="ProtNLM"/>
    </source>
</evidence>
<name>A0ABW4JBR6_9BACL</name>
<organism evidence="1 2">
    <name type="scientific">Alicyclobacillus fodiniaquatilis</name>
    <dbReference type="NCBI Taxonomy" id="1661150"/>
    <lineage>
        <taxon>Bacteria</taxon>
        <taxon>Bacillati</taxon>
        <taxon>Bacillota</taxon>
        <taxon>Bacilli</taxon>
        <taxon>Bacillales</taxon>
        <taxon>Alicyclobacillaceae</taxon>
        <taxon>Alicyclobacillus</taxon>
    </lineage>
</organism>
<reference evidence="2" key="1">
    <citation type="journal article" date="2019" name="Int. J. Syst. Evol. Microbiol.">
        <title>The Global Catalogue of Microorganisms (GCM) 10K type strain sequencing project: providing services to taxonomists for standard genome sequencing and annotation.</title>
        <authorList>
            <consortium name="The Broad Institute Genomics Platform"/>
            <consortium name="The Broad Institute Genome Sequencing Center for Infectious Disease"/>
            <person name="Wu L."/>
            <person name="Ma J."/>
        </authorList>
    </citation>
    <scope>NUCLEOTIDE SEQUENCE [LARGE SCALE GENOMIC DNA]</scope>
    <source>
        <strain evidence="2">CGMCC 1.12286</strain>
    </source>
</reference>
<dbReference type="Proteomes" id="UP001597079">
    <property type="component" value="Unassembled WGS sequence"/>
</dbReference>